<dbReference type="InterPro" id="IPR049278">
    <property type="entry name" value="MS_channel_C"/>
</dbReference>
<evidence type="ECO:0000259" key="9">
    <source>
        <dbReference type="Pfam" id="PF21082"/>
    </source>
</evidence>
<feature type="transmembrane region" description="Helical" evidence="7">
    <location>
        <begin position="61"/>
        <end position="79"/>
    </location>
</feature>
<dbReference type="Proteomes" id="UP000078543">
    <property type="component" value="Unassembled WGS sequence"/>
</dbReference>
<dbReference type="Pfam" id="PF21088">
    <property type="entry name" value="MS_channel_1st"/>
    <property type="match status" value="1"/>
</dbReference>
<sequence length="260" mass="27217">MTDFTTISIDQLTELAIHWGTSGFWAAVTLVVGWTLAGWAERAVGGGLARVKVADAMLRGFFASLVRWGLLTVTGIAVLERLGVQTASLVTIVGAAGLAIGLALQGTLSNLAAGVMLLLFRPFRVGDSIEAGALAGKVGQVSLFHTQLVTGDNIQVVTPNSVVWSASIRNMTYFPTRKVDIAVPLSYDAPVDATIATLRALLAADPRIAAEPAPAVVLTKFAEKAVDVVVSVWVPVGDIGTIRSDLIAAIWRECKVGPSA</sequence>
<gene>
    <name evidence="11" type="ORF">A6A05_08260</name>
</gene>
<evidence type="ECO:0000256" key="6">
    <source>
        <dbReference type="ARBA" id="ARBA00023136"/>
    </source>
</evidence>
<dbReference type="PANTHER" id="PTHR30221:SF1">
    <property type="entry name" value="SMALL-CONDUCTANCE MECHANOSENSITIVE CHANNEL"/>
    <property type="match status" value="1"/>
</dbReference>
<dbReference type="InterPro" id="IPR045275">
    <property type="entry name" value="MscS_archaea/bacteria_type"/>
</dbReference>
<dbReference type="GO" id="GO:0005886">
    <property type="term" value="C:plasma membrane"/>
    <property type="evidence" value="ECO:0007669"/>
    <property type="project" value="UniProtKB-SubCell"/>
</dbReference>
<feature type="domain" description="Mechanosensitive ion channel MscS C-terminal" evidence="9">
    <location>
        <begin position="179"/>
        <end position="255"/>
    </location>
</feature>
<organism evidence="11 12">
    <name type="scientific">Magnetospirillum moscoviense</name>
    <dbReference type="NCBI Taxonomy" id="1437059"/>
    <lineage>
        <taxon>Bacteria</taxon>
        <taxon>Pseudomonadati</taxon>
        <taxon>Pseudomonadota</taxon>
        <taxon>Alphaproteobacteria</taxon>
        <taxon>Rhodospirillales</taxon>
        <taxon>Rhodospirillaceae</taxon>
        <taxon>Magnetospirillum</taxon>
    </lineage>
</organism>
<comment type="similarity">
    <text evidence="2 7">Belongs to the MscS (TC 1.A.23) family.</text>
</comment>
<dbReference type="AlphaFoldDB" id="A0A178MXD7"/>
<keyword evidence="3" id="KW-1003">Cell membrane</keyword>
<evidence type="ECO:0000256" key="4">
    <source>
        <dbReference type="ARBA" id="ARBA00022692"/>
    </source>
</evidence>
<dbReference type="Pfam" id="PF21082">
    <property type="entry name" value="MS_channel_3rd"/>
    <property type="match status" value="1"/>
</dbReference>
<reference evidence="11 12" key="1">
    <citation type="submission" date="2016-04" db="EMBL/GenBank/DDBJ databases">
        <title>Draft genome sequence of freshwater magnetotactic bacteria Magnetospirillum marisnigri SP-1 and Magnetospirillum moscoviense BB-1.</title>
        <authorList>
            <person name="Koziaeva V."/>
            <person name="Dziuba M.V."/>
            <person name="Ivanov T.M."/>
            <person name="Kuznetsov B."/>
            <person name="Grouzdev D.S."/>
        </authorList>
    </citation>
    <scope>NUCLEOTIDE SEQUENCE [LARGE SCALE GENOMIC DNA]</scope>
    <source>
        <strain evidence="11 12">BB-1</strain>
    </source>
</reference>
<feature type="domain" description="Mechanosensitive ion channel MscS" evidence="8">
    <location>
        <begin position="107"/>
        <end position="172"/>
    </location>
</feature>
<evidence type="ECO:0000256" key="2">
    <source>
        <dbReference type="ARBA" id="ARBA00008017"/>
    </source>
</evidence>
<accession>A0A178MXD7</accession>
<keyword evidence="12" id="KW-1185">Reference proteome</keyword>
<feature type="domain" description="Mechanosensitive ion channel transmembrane helices 2/3" evidence="10">
    <location>
        <begin position="66"/>
        <end position="105"/>
    </location>
</feature>
<keyword evidence="7" id="KW-0406">Ion transport</keyword>
<evidence type="ECO:0000313" key="12">
    <source>
        <dbReference type="Proteomes" id="UP000078543"/>
    </source>
</evidence>
<dbReference type="Gene3D" id="3.30.70.100">
    <property type="match status" value="1"/>
</dbReference>
<dbReference type="EMBL" id="LWQU01000095">
    <property type="protein sequence ID" value="OAN55737.1"/>
    <property type="molecule type" value="Genomic_DNA"/>
</dbReference>
<dbReference type="InterPro" id="IPR010920">
    <property type="entry name" value="LSM_dom_sf"/>
</dbReference>
<dbReference type="SUPFAM" id="SSF50182">
    <property type="entry name" value="Sm-like ribonucleoproteins"/>
    <property type="match status" value="1"/>
</dbReference>
<dbReference type="Pfam" id="PF00924">
    <property type="entry name" value="MS_channel_2nd"/>
    <property type="match status" value="1"/>
</dbReference>
<dbReference type="InterPro" id="IPR011066">
    <property type="entry name" value="MscS_channel_C_sf"/>
</dbReference>
<evidence type="ECO:0000259" key="10">
    <source>
        <dbReference type="Pfam" id="PF21088"/>
    </source>
</evidence>
<keyword evidence="7" id="KW-0997">Cell inner membrane</keyword>
<dbReference type="InterPro" id="IPR011014">
    <property type="entry name" value="MscS_channel_TM-2"/>
</dbReference>
<dbReference type="InterPro" id="IPR006685">
    <property type="entry name" value="MscS_channel_2nd"/>
</dbReference>
<keyword evidence="4 7" id="KW-0812">Transmembrane</keyword>
<name>A0A178MXD7_9PROT</name>
<dbReference type="SUPFAM" id="SSF82689">
    <property type="entry name" value="Mechanosensitive channel protein MscS (YggB), C-terminal domain"/>
    <property type="match status" value="1"/>
</dbReference>
<evidence type="ECO:0000256" key="5">
    <source>
        <dbReference type="ARBA" id="ARBA00022989"/>
    </source>
</evidence>
<dbReference type="InterPro" id="IPR049142">
    <property type="entry name" value="MS_channel_1st"/>
</dbReference>
<evidence type="ECO:0000256" key="7">
    <source>
        <dbReference type="RuleBase" id="RU369025"/>
    </source>
</evidence>
<dbReference type="GO" id="GO:0008381">
    <property type="term" value="F:mechanosensitive monoatomic ion channel activity"/>
    <property type="evidence" value="ECO:0007669"/>
    <property type="project" value="InterPro"/>
</dbReference>
<dbReference type="OrthoDB" id="9799209at2"/>
<evidence type="ECO:0000313" key="11">
    <source>
        <dbReference type="EMBL" id="OAN55737.1"/>
    </source>
</evidence>
<dbReference type="Gene3D" id="2.30.30.60">
    <property type="match status" value="1"/>
</dbReference>
<protein>
    <recommendedName>
        <fullName evidence="7">Small-conductance mechanosensitive channel</fullName>
    </recommendedName>
</protein>
<comment type="subcellular location">
    <subcellularLocation>
        <location evidence="7">Cell inner membrane</location>
        <topology evidence="7">Multi-pass membrane protein</topology>
    </subcellularLocation>
    <subcellularLocation>
        <location evidence="1">Cell membrane</location>
        <topology evidence="1">Multi-pass membrane protein</topology>
    </subcellularLocation>
</comment>
<evidence type="ECO:0000256" key="1">
    <source>
        <dbReference type="ARBA" id="ARBA00004651"/>
    </source>
</evidence>
<comment type="caution">
    <text evidence="11">The sequence shown here is derived from an EMBL/GenBank/DDBJ whole genome shotgun (WGS) entry which is preliminary data.</text>
</comment>
<dbReference type="SUPFAM" id="SSF82861">
    <property type="entry name" value="Mechanosensitive channel protein MscS (YggB), transmembrane region"/>
    <property type="match status" value="1"/>
</dbReference>
<keyword evidence="7" id="KW-0407">Ion channel</keyword>
<feature type="transmembrane region" description="Helical" evidence="7">
    <location>
        <begin position="22"/>
        <end position="40"/>
    </location>
</feature>
<comment type="caution">
    <text evidence="7">Lacks conserved residue(s) required for the propagation of feature annotation.</text>
</comment>
<evidence type="ECO:0000256" key="3">
    <source>
        <dbReference type="ARBA" id="ARBA00022475"/>
    </source>
</evidence>
<evidence type="ECO:0000259" key="8">
    <source>
        <dbReference type="Pfam" id="PF00924"/>
    </source>
</evidence>
<comment type="subunit">
    <text evidence="7">Homoheptamer.</text>
</comment>
<keyword evidence="7" id="KW-0813">Transport</keyword>
<dbReference type="STRING" id="1437059.A6A05_08260"/>
<proteinExistence type="inferred from homology"/>
<comment type="function">
    <text evidence="7">Mechanosensitive channel that participates in the regulation of osmotic pressure changes within the cell, opening in response to stretch forces in the membrane lipid bilayer, without the need for other proteins. Contributes to normal resistance to hypoosmotic shock. Forms an ion channel of 1.0 nanosiemens conductance with a slight preference for anions.</text>
</comment>
<feature type="transmembrane region" description="Helical" evidence="7">
    <location>
        <begin position="91"/>
        <end position="120"/>
    </location>
</feature>
<dbReference type="Gene3D" id="1.10.287.1260">
    <property type="match status" value="1"/>
</dbReference>
<keyword evidence="6 7" id="KW-0472">Membrane</keyword>
<keyword evidence="5 7" id="KW-1133">Transmembrane helix</keyword>
<dbReference type="RefSeq" id="WP_068497909.1">
    <property type="nucleotide sequence ID" value="NZ_LWQU01000095.1"/>
</dbReference>
<dbReference type="PANTHER" id="PTHR30221">
    <property type="entry name" value="SMALL-CONDUCTANCE MECHANOSENSITIVE CHANNEL"/>
    <property type="match status" value="1"/>
</dbReference>
<dbReference type="InterPro" id="IPR023408">
    <property type="entry name" value="MscS_beta-dom_sf"/>
</dbReference>